<dbReference type="EMBL" id="MU155642">
    <property type="protein sequence ID" value="KAF9471671.1"/>
    <property type="molecule type" value="Genomic_DNA"/>
</dbReference>
<comment type="caution">
    <text evidence="2">The sequence shown here is derived from an EMBL/GenBank/DDBJ whole genome shotgun (WGS) entry which is preliminary data.</text>
</comment>
<evidence type="ECO:0000313" key="3">
    <source>
        <dbReference type="Proteomes" id="UP000807469"/>
    </source>
</evidence>
<feature type="compositionally biased region" description="Polar residues" evidence="1">
    <location>
        <begin position="27"/>
        <end position="39"/>
    </location>
</feature>
<feature type="region of interest" description="Disordered" evidence="1">
    <location>
        <begin position="1"/>
        <end position="66"/>
    </location>
</feature>
<gene>
    <name evidence="2" type="ORF">BDN70DRAFT_550794</name>
</gene>
<dbReference type="Proteomes" id="UP000807469">
    <property type="component" value="Unassembled WGS sequence"/>
</dbReference>
<organism evidence="2 3">
    <name type="scientific">Pholiota conissans</name>
    <dbReference type="NCBI Taxonomy" id="109636"/>
    <lineage>
        <taxon>Eukaryota</taxon>
        <taxon>Fungi</taxon>
        <taxon>Dikarya</taxon>
        <taxon>Basidiomycota</taxon>
        <taxon>Agaricomycotina</taxon>
        <taxon>Agaricomycetes</taxon>
        <taxon>Agaricomycetidae</taxon>
        <taxon>Agaricales</taxon>
        <taxon>Agaricineae</taxon>
        <taxon>Strophariaceae</taxon>
        <taxon>Pholiota</taxon>
    </lineage>
</organism>
<name>A0A9P5YMQ8_9AGAR</name>
<feature type="compositionally biased region" description="Basic residues" evidence="1">
    <location>
        <begin position="42"/>
        <end position="53"/>
    </location>
</feature>
<proteinExistence type="predicted"/>
<dbReference type="AlphaFoldDB" id="A0A9P5YMQ8"/>
<sequence>MTPIHQNDSKSCRYMGSRRRGTDCDLKSTTSQIGSSASLQLPRRRNLGTRSRNRPCSFHPDLSGGDLSTARKQVAAYLVDTDLFNSLINIVKNVLHPHREKSPP</sequence>
<reference evidence="2" key="1">
    <citation type="submission" date="2020-11" db="EMBL/GenBank/DDBJ databases">
        <authorList>
            <consortium name="DOE Joint Genome Institute"/>
            <person name="Ahrendt S."/>
            <person name="Riley R."/>
            <person name="Andreopoulos W."/>
            <person name="Labutti K."/>
            <person name="Pangilinan J."/>
            <person name="Ruiz-Duenas F.J."/>
            <person name="Barrasa J.M."/>
            <person name="Sanchez-Garcia M."/>
            <person name="Camarero S."/>
            <person name="Miyauchi S."/>
            <person name="Serrano A."/>
            <person name="Linde D."/>
            <person name="Babiker R."/>
            <person name="Drula E."/>
            <person name="Ayuso-Fernandez I."/>
            <person name="Pacheco R."/>
            <person name="Padilla G."/>
            <person name="Ferreira P."/>
            <person name="Barriuso J."/>
            <person name="Kellner H."/>
            <person name="Castanera R."/>
            <person name="Alfaro M."/>
            <person name="Ramirez L."/>
            <person name="Pisabarro A.G."/>
            <person name="Kuo A."/>
            <person name="Tritt A."/>
            <person name="Lipzen A."/>
            <person name="He G."/>
            <person name="Yan M."/>
            <person name="Ng V."/>
            <person name="Cullen D."/>
            <person name="Martin F."/>
            <person name="Rosso M.-N."/>
            <person name="Henrissat B."/>
            <person name="Hibbett D."/>
            <person name="Martinez A.T."/>
            <person name="Grigoriev I.V."/>
        </authorList>
    </citation>
    <scope>NUCLEOTIDE SEQUENCE</scope>
    <source>
        <strain evidence="2">CIRM-BRFM 674</strain>
    </source>
</reference>
<keyword evidence="3" id="KW-1185">Reference proteome</keyword>
<accession>A0A9P5YMQ8</accession>
<evidence type="ECO:0000256" key="1">
    <source>
        <dbReference type="SAM" id="MobiDB-lite"/>
    </source>
</evidence>
<evidence type="ECO:0000313" key="2">
    <source>
        <dbReference type="EMBL" id="KAF9471671.1"/>
    </source>
</evidence>
<protein>
    <submittedName>
        <fullName evidence="2">Uncharacterized protein</fullName>
    </submittedName>
</protein>